<proteinExistence type="predicted"/>
<evidence type="ECO:0000313" key="5">
    <source>
        <dbReference type="Proteomes" id="UP000326950"/>
    </source>
</evidence>
<dbReference type="OrthoDB" id="405906at2759"/>
<keyword evidence="1" id="KW-0812">Transmembrane</keyword>
<protein>
    <recommendedName>
        <fullName evidence="3">DUF7703 domain-containing protein</fullName>
    </recommendedName>
</protein>
<feature type="domain" description="DUF7703" evidence="3">
    <location>
        <begin position="221"/>
        <end position="454"/>
    </location>
</feature>
<sequence>MPLIADGQLFASFPVNAYLVFLFLKSQILAFAANLDPDSSAATKHLYIKHVDDKGDHLMLNDELNIIGIMDWRMACVDPASEAFGPSLVTAEMSDIYNGESSLTIHEHALAHLLKAKGVADLADTMSNDERLLIFIFGLDYDIPWNETLLLIRGIWTVIGVYRDTDWKAWKEDHGRCTVHCHCHTLTLTDSLIIMSTGSSSSPSNWVTGSYTGNSDGLRITITTFVVIAWYNSIELMVLIFSIFKQYKGIYFWSLLISTAGILPYSIGFFMKFFDLTSAIWVSLTLVTVGWWTMVTGQSFVLYSRLHLVVQNTRVLSFVCGMIIANVFLLHIPTTVLTYAANYEQSYKYLHAYNIMERVQVAGFCAQELIISGIYIWETTRMLKLNPNRDNRNIILQLFMMNLVCILMDIALIAVECANYYIYQTTLKATVYSIKLKIEYGVLNKLIYIAKQSAGRQPEDPYIELSRLSPIANSDTTRTTTQSKPRRSSIEGISFRLRALVASPHCRQDR</sequence>
<feature type="transmembrane region" description="Helical" evidence="1">
    <location>
        <begin position="280"/>
        <end position="303"/>
    </location>
</feature>
<name>A0A5N6URM0_ASPTM</name>
<dbReference type="InterPro" id="IPR056120">
    <property type="entry name" value="DUF7703"/>
</dbReference>
<evidence type="ECO:0000259" key="3">
    <source>
        <dbReference type="Pfam" id="PF24802"/>
    </source>
</evidence>
<keyword evidence="1" id="KW-0472">Membrane</keyword>
<keyword evidence="1" id="KW-1133">Transmembrane helix</keyword>
<feature type="transmembrane region" description="Helical" evidence="1">
    <location>
        <begin position="398"/>
        <end position="423"/>
    </location>
</feature>
<evidence type="ECO:0000256" key="2">
    <source>
        <dbReference type="SAM" id="SignalP"/>
    </source>
</evidence>
<feature type="transmembrane region" description="Helical" evidence="1">
    <location>
        <begin position="251"/>
        <end position="274"/>
    </location>
</feature>
<feature type="signal peptide" evidence="2">
    <location>
        <begin position="1"/>
        <end position="32"/>
    </location>
</feature>
<evidence type="ECO:0000256" key="1">
    <source>
        <dbReference type="SAM" id="Phobius"/>
    </source>
</evidence>
<dbReference type="Pfam" id="PF24802">
    <property type="entry name" value="DUF7703"/>
    <property type="match status" value="1"/>
</dbReference>
<gene>
    <name evidence="4" type="ORF">BDV40DRAFT_301470</name>
</gene>
<keyword evidence="5" id="KW-1185">Reference proteome</keyword>
<dbReference type="AlphaFoldDB" id="A0A5N6URM0"/>
<feature type="transmembrane region" description="Helical" evidence="1">
    <location>
        <begin position="220"/>
        <end position="244"/>
    </location>
</feature>
<dbReference type="PANTHER" id="PTHR37013:SF6">
    <property type="entry name" value="INTEGRAL MEMBRANE PROTEIN"/>
    <property type="match status" value="1"/>
</dbReference>
<accession>A0A5N6URM0</accession>
<reference evidence="4 5" key="1">
    <citation type="submission" date="2019-04" db="EMBL/GenBank/DDBJ databases">
        <title>Friends and foes A comparative genomics study of 23 Aspergillus species from section Flavi.</title>
        <authorList>
            <consortium name="DOE Joint Genome Institute"/>
            <person name="Kjaerbolling I."/>
            <person name="Vesth T."/>
            <person name="Frisvad J.C."/>
            <person name="Nybo J.L."/>
            <person name="Theobald S."/>
            <person name="Kildgaard S."/>
            <person name="Isbrandt T."/>
            <person name="Kuo A."/>
            <person name="Sato A."/>
            <person name="Lyhne E.K."/>
            <person name="Kogle M.E."/>
            <person name="Wiebenga A."/>
            <person name="Kun R.S."/>
            <person name="Lubbers R.J."/>
            <person name="Makela M.R."/>
            <person name="Barry K."/>
            <person name="Chovatia M."/>
            <person name="Clum A."/>
            <person name="Daum C."/>
            <person name="Haridas S."/>
            <person name="He G."/>
            <person name="LaButti K."/>
            <person name="Lipzen A."/>
            <person name="Mondo S."/>
            <person name="Riley R."/>
            <person name="Salamov A."/>
            <person name="Simmons B.A."/>
            <person name="Magnuson J.K."/>
            <person name="Henrissat B."/>
            <person name="Mortensen U.H."/>
            <person name="Larsen T.O."/>
            <person name="Devries R.P."/>
            <person name="Grigoriev I.V."/>
            <person name="Machida M."/>
            <person name="Baker S.E."/>
            <person name="Andersen M.R."/>
        </authorList>
    </citation>
    <scope>NUCLEOTIDE SEQUENCE [LARGE SCALE GENOMIC DNA]</scope>
    <source>
        <strain evidence="4 5">CBS 117626</strain>
    </source>
</reference>
<dbReference type="EMBL" id="ML738644">
    <property type="protein sequence ID" value="KAE8161289.1"/>
    <property type="molecule type" value="Genomic_DNA"/>
</dbReference>
<evidence type="ECO:0000313" key="4">
    <source>
        <dbReference type="EMBL" id="KAE8161289.1"/>
    </source>
</evidence>
<dbReference type="PANTHER" id="PTHR37013">
    <property type="entry name" value="INTEGRAL MEMBRANE PROTEIN (AFU_ORTHOLOGUE AFUA_1G05950)-RELATED"/>
    <property type="match status" value="1"/>
</dbReference>
<keyword evidence="2" id="KW-0732">Signal</keyword>
<dbReference type="Proteomes" id="UP000326950">
    <property type="component" value="Unassembled WGS sequence"/>
</dbReference>
<feature type="chain" id="PRO_5024983953" description="DUF7703 domain-containing protein" evidence="2">
    <location>
        <begin position="33"/>
        <end position="510"/>
    </location>
</feature>
<organism evidence="4 5">
    <name type="scientific">Aspergillus tamarii</name>
    <dbReference type="NCBI Taxonomy" id="41984"/>
    <lineage>
        <taxon>Eukaryota</taxon>
        <taxon>Fungi</taxon>
        <taxon>Dikarya</taxon>
        <taxon>Ascomycota</taxon>
        <taxon>Pezizomycotina</taxon>
        <taxon>Eurotiomycetes</taxon>
        <taxon>Eurotiomycetidae</taxon>
        <taxon>Eurotiales</taxon>
        <taxon>Aspergillaceae</taxon>
        <taxon>Aspergillus</taxon>
        <taxon>Aspergillus subgen. Circumdati</taxon>
    </lineage>
</organism>
<feature type="transmembrane region" description="Helical" evidence="1">
    <location>
        <begin position="315"/>
        <end position="339"/>
    </location>
</feature>